<gene>
    <name evidence="2" type="ORF">DKX38_022048</name>
</gene>
<evidence type="ECO:0000313" key="2">
    <source>
        <dbReference type="EMBL" id="KAB5524299.1"/>
    </source>
</evidence>
<proteinExistence type="predicted"/>
<dbReference type="InterPro" id="IPR025724">
    <property type="entry name" value="GAG-pre-integrase_dom"/>
</dbReference>
<dbReference type="Proteomes" id="UP000326939">
    <property type="component" value="Chromosome 15"/>
</dbReference>
<accession>A0A5N5JYQ6</accession>
<keyword evidence="3" id="KW-1185">Reference proteome</keyword>
<name>A0A5N5JYQ6_9ROSI</name>
<feature type="domain" description="GAG-pre-integrase" evidence="1">
    <location>
        <begin position="36"/>
        <end position="81"/>
    </location>
</feature>
<reference evidence="3" key="1">
    <citation type="journal article" date="2019" name="Gigascience">
        <title>De novo genome assembly of the endangered Acer yangbiense, a plant species with extremely small populations endemic to Yunnan Province, China.</title>
        <authorList>
            <person name="Yang J."/>
            <person name="Wariss H.M."/>
            <person name="Tao L."/>
            <person name="Zhang R."/>
            <person name="Yun Q."/>
            <person name="Hollingsworth P."/>
            <person name="Dao Z."/>
            <person name="Luo G."/>
            <person name="Guo H."/>
            <person name="Ma Y."/>
            <person name="Sun W."/>
        </authorList>
    </citation>
    <scope>NUCLEOTIDE SEQUENCE [LARGE SCALE GENOMIC DNA]</scope>
    <source>
        <strain evidence="3">cv. br00</strain>
    </source>
</reference>
<dbReference type="EMBL" id="VDCV01000015">
    <property type="protein sequence ID" value="KAB5524299.1"/>
    <property type="molecule type" value="Genomic_DNA"/>
</dbReference>
<sequence length="169" mass="19657">MKVIFENHTCCIFDAAGHKILQARMRGKSFSFLPFEGEHTAFPVNLSDTELWHKRLGHCHQKRMLTMKVHEAVRGMQILKMEALRKSKSEIVRVRRLEVDELYFLNQIANSLLDLHENGDALEGVCSFTKMYKFNKLISALHQEYATEDLNSLFNFLLKNLDDDARSKI</sequence>
<organism evidence="2 3">
    <name type="scientific">Salix brachista</name>
    <dbReference type="NCBI Taxonomy" id="2182728"/>
    <lineage>
        <taxon>Eukaryota</taxon>
        <taxon>Viridiplantae</taxon>
        <taxon>Streptophyta</taxon>
        <taxon>Embryophyta</taxon>
        <taxon>Tracheophyta</taxon>
        <taxon>Spermatophyta</taxon>
        <taxon>Magnoliopsida</taxon>
        <taxon>eudicotyledons</taxon>
        <taxon>Gunneridae</taxon>
        <taxon>Pentapetalae</taxon>
        <taxon>rosids</taxon>
        <taxon>fabids</taxon>
        <taxon>Malpighiales</taxon>
        <taxon>Salicaceae</taxon>
        <taxon>Saliceae</taxon>
        <taxon>Salix</taxon>
    </lineage>
</organism>
<comment type="caution">
    <text evidence="2">The sequence shown here is derived from an EMBL/GenBank/DDBJ whole genome shotgun (WGS) entry which is preliminary data.</text>
</comment>
<dbReference type="AlphaFoldDB" id="A0A5N5JYQ6"/>
<protein>
    <recommendedName>
        <fullName evidence="1">GAG-pre-integrase domain-containing protein</fullName>
    </recommendedName>
</protein>
<dbReference type="Pfam" id="PF13976">
    <property type="entry name" value="gag_pre-integrs"/>
    <property type="match status" value="1"/>
</dbReference>
<evidence type="ECO:0000259" key="1">
    <source>
        <dbReference type="Pfam" id="PF13976"/>
    </source>
</evidence>
<evidence type="ECO:0000313" key="3">
    <source>
        <dbReference type="Proteomes" id="UP000326939"/>
    </source>
</evidence>